<dbReference type="HOGENOM" id="CLU_1081807_0_0_1"/>
<comment type="caution">
    <text evidence="2">The sequence shown here is derived from an EMBL/GenBank/DDBJ whole genome shotgun (WGS) entry which is preliminary data.</text>
</comment>
<feature type="region of interest" description="Disordered" evidence="1">
    <location>
        <begin position="91"/>
        <end position="120"/>
    </location>
</feature>
<dbReference type="AlphaFoldDB" id="V5HR62"/>
<protein>
    <submittedName>
        <fullName evidence="2">Uncharacterized protein</fullName>
    </submittedName>
</protein>
<dbReference type="EMBL" id="BAUL01000007">
    <property type="protein sequence ID" value="GAD91810.1"/>
    <property type="molecule type" value="Genomic_DNA"/>
</dbReference>
<accession>V5HR62</accession>
<name>V5HR62_BYSSN</name>
<proteinExistence type="predicted"/>
<gene>
    <name evidence="2" type="ORF">PVAR5_0389</name>
</gene>
<dbReference type="InParanoid" id="V5HR62"/>
<keyword evidence="3" id="KW-1185">Reference proteome</keyword>
<sequence>MKTQIVEIIADTAIARWLKVTGRSRRPGRSRWASFGAAALLLVWANHEAPWAGGPSLLHHSPDPPGPALPLPALFFRPLLTSTLSFSSRSSSHHSTLNPETASLPLHNPPNSRSPPAEILRRGDRQARFSVFDSAIIVSRTSFRGAKETGAGRVFWYVFWIHGWVRHNIHLPLYTARVYTPQGLDAAPPVLFGPEEGWAFKQTASSTSGITAAIHVCYAPSPSFLLSNLVSARVLTWMLTMSALEPNSSARILLDDL</sequence>
<evidence type="ECO:0000256" key="1">
    <source>
        <dbReference type="SAM" id="MobiDB-lite"/>
    </source>
</evidence>
<evidence type="ECO:0000313" key="3">
    <source>
        <dbReference type="Proteomes" id="UP000018001"/>
    </source>
</evidence>
<reference evidence="3" key="1">
    <citation type="journal article" date="2014" name="Genome Announc.">
        <title>Draft genome sequence of the formaldehyde-resistant fungus Byssochlamys spectabilis No. 5 (anamorph Paecilomyces variotii No. 5) (NBRC109023).</title>
        <authorList>
            <person name="Oka T."/>
            <person name="Ekino K."/>
            <person name="Fukuda K."/>
            <person name="Nomura Y."/>
        </authorList>
    </citation>
    <scope>NUCLEOTIDE SEQUENCE [LARGE SCALE GENOMIC DNA]</scope>
    <source>
        <strain evidence="3">No. 5 / NBRC 109023</strain>
    </source>
</reference>
<dbReference type="Proteomes" id="UP000018001">
    <property type="component" value="Unassembled WGS sequence"/>
</dbReference>
<evidence type="ECO:0000313" key="2">
    <source>
        <dbReference type="EMBL" id="GAD91810.1"/>
    </source>
</evidence>
<organism evidence="2 3">
    <name type="scientific">Byssochlamys spectabilis (strain No. 5 / NBRC 109023)</name>
    <name type="common">Paecilomyces variotii</name>
    <dbReference type="NCBI Taxonomy" id="1356009"/>
    <lineage>
        <taxon>Eukaryota</taxon>
        <taxon>Fungi</taxon>
        <taxon>Dikarya</taxon>
        <taxon>Ascomycota</taxon>
        <taxon>Pezizomycotina</taxon>
        <taxon>Eurotiomycetes</taxon>
        <taxon>Eurotiomycetidae</taxon>
        <taxon>Eurotiales</taxon>
        <taxon>Thermoascaceae</taxon>
        <taxon>Paecilomyces</taxon>
    </lineage>
</organism>